<evidence type="ECO:0000313" key="3">
    <source>
        <dbReference type="Proteomes" id="UP001204015"/>
    </source>
</evidence>
<keyword evidence="3" id="KW-1185">Reference proteome</keyword>
<evidence type="ECO:0000313" key="2">
    <source>
        <dbReference type="EMBL" id="MCO6026618.1"/>
    </source>
</evidence>
<feature type="signal peptide" evidence="1">
    <location>
        <begin position="1"/>
        <end position="26"/>
    </location>
</feature>
<dbReference type="RefSeq" id="WP_252761967.1">
    <property type="nucleotide sequence ID" value="NZ_JAMXLY010000091.1"/>
</dbReference>
<feature type="chain" id="PRO_5045248418" evidence="1">
    <location>
        <begin position="27"/>
        <end position="292"/>
    </location>
</feature>
<reference evidence="2 3" key="1">
    <citation type="submission" date="2022-06" db="EMBL/GenBank/DDBJ databases">
        <title>A taxonomic note on the genus Prevotella: Description of four novel genera and emended description of the genera Hallella and Xylanibacter.</title>
        <authorList>
            <person name="Hitch T.C.A."/>
        </authorList>
    </citation>
    <scope>NUCLEOTIDE SEQUENCE [LARGE SCALE GENOMIC DNA]</scope>
    <source>
        <strain evidence="2 3">DSM 100619</strain>
    </source>
</reference>
<evidence type="ECO:0000256" key="1">
    <source>
        <dbReference type="SAM" id="SignalP"/>
    </source>
</evidence>
<name>A0ABT1BZV3_9BACT</name>
<sequence>MKKTFYLVWAVFAMMLAFISCSPSHEDINPRGAISEDQLTAGLILTPKSQGNNNITVTTSPVRYIKVFNADTKQEIGEGTNVSLQVAPPTKKLDVYVETMNEDGTIVKSGIKSLDITEYTDLPAIYDQIFGDGKGGYTTTYWTWDTTDNKGVVCGFGNYMSDITPAKGQITKDQIDGQALKNGLERDGLKGWFSLSLSTATNSRGETGAVTVSSNSVKAGWDIGTMTFSGTTPLMGVRLNSGNANQFVFHILKADGDHLYLCASESNMTGQGGNAYFWCFKKTTKEWCNAQK</sequence>
<keyword evidence="1" id="KW-0732">Signal</keyword>
<dbReference type="PROSITE" id="PS51257">
    <property type="entry name" value="PROKAR_LIPOPROTEIN"/>
    <property type="match status" value="1"/>
</dbReference>
<accession>A0ABT1BZV3</accession>
<organism evidence="2 3">
    <name type="scientific">Segatella cerevisiae</name>
    <dbReference type="NCBI Taxonomy" id="2053716"/>
    <lineage>
        <taxon>Bacteria</taxon>
        <taxon>Pseudomonadati</taxon>
        <taxon>Bacteroidota</taxon>
        <taxon>Bacteroidia</taxon>
        <taxon>Bacteroidales</taxon>
        <taxon>Prevotellaceae</taxon>
        <taxon>Segatella</taxon>
    </lineage>
</organism>
<dbReference type="Proteomes" id="UP001204015">
    <property type="component" value="Unassembled WGS sequence"/>
</dbReference>
<gene>
    <name evidence="2" type="ORF">NG821_12365</name>
</gene>
<protein>
    <submittedName>
        <fullName evidence="2">Uncharacterized protein</fullName>
    </submittedName>
</protein>
<proteinExistence type="predicted"/>
<dbReference type="EMBL" id="JAMXLY010000091">
    <property type="protein sequence ID" value="MCO6026618.1"/>
    <property type="molecule type" value="Genomic_DNA"/>
</dbReference>
<comment type="caution">
    <text evidence="2">The sequence shown here is derived from an EMBL/GenBank/DDBJ whole genome shotgun (WGS) entry which is preliminary data.</text>
</comment>